<dbReference type="RefSeq" id="WP_035621257.1">
    <property type="nucleotide sequence ID" value="NZ_CCAE010000010.1"/>
</dbReference>
<sequence length="178" mass="20230">MSQRYGRNQKRRAREALATAQSEALQAKRLADSARQTIRSKERAIAALEAVVSGVRDALGRESILLDPIARRMHNYTLRSLQLAEELDVPLGPSDPDQELASLRIHTADVLEAVVTSDHWARQIHFELHVGEGRMDLRYAIDSRLLFERAARGRVVEHVTHYMAAAFERELAKLEKQR</sequence>
<organism evidence="2 3">
    <name type="scientific">Hydrogenophaga intermedia</name>
    <dbReference type="NCBI Taxonomy" id="65786"/>
    <lineage>
        <taxon>Bacteria</taxon>
        <taxon>Pseudomonadati</taxon>
        <taxon>Pseudomonadota</taxon>
        <taxon>Betaproteobacteria</taxon>
        <taxon>Burkholderiales</taxon>
        <taxon>Comamonadaceae</taxon>
        <taxon>Hydrogenophaga</taxon>
    </lineage>
</organism>
<dbReference type="Proteomes" id="UP000028878">
    <property type="component" value="Unassembled WGS sequence"/>
</dbReference>
<gene>
    <name evidence="2" type="ORF">BN948_01791</name>
</gene>
<evidence type="ECO:0000256" key="1">
    <source>
        <dbReference type="SAM" id="Coils"/>
    </source>
</evidence>
<proteinExistence type="predicted"/>
<feature type="coiled-coil region" evidence="1">
    <location>
        <begin position="10"/>
        <end position="51"/>
    </location>
</feature>
<keyword evidence="1" id="KW-0175">Coiled coil</keyword>
<evidence type="ECO:0000313" key="2">
    <source>
        <dbReference type="EMBL" id="CDN87369.1"/>
    </source>
</evidence>
<keyword evidence="3" id="KW-1185">Reference proteome</keyword>
<reference evidence="3" key="1">
    <citation type="submission" date="2014-11" db="EMBL/GenBank/DDBJ databases">
        <title>Draft genome sequence of Hydrogenophaga intermedia S1.</title>
        <authorList>
            <person name="Gan H.M."/>
            <person name="Chew T.H."/>
            <person name="Stolz A."/>
        </authorList>
    </citation>
    <scope>NUCLEOTIDE SEQUENCE [LARGE SCALE GENOMIC DNA]</scope>
    <source>
        <strain evidence="3">S1</strain>
    </source>
</reference>
<dbReference type="AlphaFoldDB" id="A0A1L1PHY2"/>
<accession>A0A1L1PHY2</accession>
<name>A0A1L1PHY2_HYDIT</name>
<dbReference type="EMBL" id="CCAE010000010">
    <property type="protein sequence ID" value="CDN87369.1"/>
    <property type="molecule type" value="Genomic_DNA"/>
</dbReference>
<protein>
    <submittedName>
        <fullName evidence="2">Uncharacterized protein</fullName>
    </submittedName>
</protein>
<evidence type="ECO:0000313" key="3">
    <source>
        <dbReference type="Proteomes" id="UP000028878"/>
    </source>
</evidence>